<evidence type="ECO:0000313" key="1">
    <source>
        <dbReference type="EMBL" id="MBA0840968.1"/>
    </source>
</evidence>
<gene>
    <name evidence="1" type="ORF">Goarm_003503</name>
</gene>
<dbReference type="EMBL" id="JABFAE010000011">
    <property type="protein sequence ID" value="MBA0840968.1"/>
    <property type="molecule type" value="Genomic_DNA"/>
</dbReference>
<sequence>MKQNHACWLDELAASACDDLDCLGCCMLTMFQHAKGCVHMNSPSSNGGNNSASVVDEKLELQKRVEEEDFGLRKLVERRQRGRGRSSKETTSVEELNIHESGNLVDLTKRIAGLRKNKLNANGNGVIHGNVSKVDLKVLKPISDNVEASNRMHLRPTEDIESFNPKSVGGDQIVGFHPGHATTEILAKNPEDDEPMGQLDLTDAKVIVVRNSLGVEGRLDRAICNSEWDFFATNCVVPSWILHAEFKELVRKTWRSNDGIVRNLECFQNVVQDWNKRVYENIFIRKRTIS</sequence>
<comment type="caution">
    <text evidence="1">The sequence shown here is derived from an EMBL/GenBank/DDBJ whole genome shotgun (WGS) entry which is preliminary data.</text>
</comment>
<reference evidence="1 2" key="1">
    <citation type="journal article" date="2019" name="Genome Biol. Evol.">
        <title>Insights into the evolution of the New World diploid cottons (Gossypium, subgenus Houzingenia) based on genome sequencing.</title>
        <authorList>
            <person name="Grover C.E."/>
            <person name="Arick M.A. 2nd"/>
            <person name="Thrash A."/>
            <person name="Conover J.L."/>
            <person name="Sanders W.S."/>
            <person name="Peterson D.G."/>
            <person name="Frelichowski J.E."/>
            <person name="Scheffler J.A."/>
            <person name="Scheffler B.E."/>
            <person name="Wendel J.F."/>
        </authorList>
    </citation>
    <scope>NUCLEOTIDE SEQUENCE [LARGE SCALE GENOMIC DNA]</scope>
    <source>
        <strain evidence="1">6</strain>
        <tissue evidence="1">Leaf</tissue>
    </source>
</reference>
<proteinExistence type="predicted"/>
<dbReference type="AlphaFoldDB" id="A0A7J9K3D4"/>
<keyword evidence="2" id="KW-1185">Reference proteome</keyword>
<name>A0A7J9K3D4_9ROSI</name>
<evidence type="ECO:0000313" key="2">
    <source>
        <dbReference type="Proteomes" id="UP000593575"/>
    </source>
</evidence>
<accession>A0A7J9K3D4</accession>
<organism evidence="1 2">
    <name type="scientific">Gossypium armourianum</name>
    <dbReference type="NCBI Taxonomy" id="34283"/>
    <lineage>
        <taxon>Eukaryota</taxon>
        <taxon>Viridiplantae</taxon>
        <taxon>Streptophyta</taxon>
        <taxon>Embryophyta</taxon>
        <taxon>Tracheophyta</taxon>
        <taxon>Spermatophyta</taxon>
        <taxon>Magnoliopsida</taxon>
        <taxon>eudicotyledons</taxon>
        <taxon>Gunneridae</taxon>
        <taxon>Pentapetalae</taxon>
        <taxon>rosids</taxon>
        <taxon>malvids</taxon>
        <taxon>Malvales</taxon>
        <taxon>Malvaceae</taxon>
        <taxon>Malvoideae</taxon>
        <taxon>Gossypium</taxon>
    </lineage>
</organism>
<protein>
    <submittedName>
        <fullName evidence="1">Uncharacterized protein</fullName>
    </submittedName>
</protein>
<dbReference type="Proteomes" id="UP000593575">
    <property type="component" value="Unassembled WGS sequence"/>
</dbReference>